<dbReference type="KEGG" id="saga:M5M_05895"/>
<name>K4KH91_SIMAS</name>
<dbReference type="OrthoDB" id="5522233at2"/>
<reference evidence="2 3" key="1">
    <citation type="journal article" date="2013" name="Genome Announc.">
        <title>Complete genome sequence of Simiduia agarivorans SA1(T), a marine bacterium able to degrade a variety of polysaccharides.</title>
        <authorList>
            <person name="Lin S.Y."/>
            <person name="Shieh W.Y."/>
            <person name="Chen J.S."/>
            <person name="Tang S.L."/>
        </authorList>
    </citation>
    <scope>NUCLEOTIDE SEQUENCE [LARGE SCALE GENOMIC DNA]</scope>
    <source>
        <strain evidence="3">DSM 21679 / JCM 13881 / BCRC 17597 / SA1</strain>
    </source>
</reference>
<accession>K4KH91</accession>
<dbReference type="Proteomes" id="UP000000466">
    <property type="component" value="Chromosome"/>
</dbReference>
<dbReference type="InterPro" id="IPR013783">
    <property type="entry name" value="Ig-like_fold"/>
</dbReference>
<dbReference type="HOGENOM" id="CLU_439351_0_0_6"/>
<evidence type="ECO:0000313" key="2">
    <source>
        <dbReference type="EMBL" id="AFU98376.1"/>
    </source>
</evidence>
<feature type="chain" id="PRO_5003878194" evidence="1">
    <location>
        <begin position="20"/>
        <end position="592"/>
    </location>
</feature>
<protein>
    <submittedName>
        <fullName evidence="2">Carbamoyl-phosphate synthase, large subunit, glutamine-dependent</fullName>
    </submittedName>
</protein>
<evidence type="ECO:0000313" key="3">
    <source>
        <dbReference type="Proteomes" id="UP000000466"/>
    </source>
</evidence>
<evidence type="ECO:0000256" key="1">
    <source>
        <dbReference type="SAM" id="SignalP"/>
    </source>
</evidence>
<organism evidence="2 3">
    <name type="scientific">Simiduia agarivorans (strain DSM 21679 / JCM 13881 / BCRC 17597 / SA1)</name>
    <dbReference type="NCBI Taxonomy" id="1117647"/>
    <lineage>
        <taxon>Bacteria</taxon>
        <taxon>Pseudomonadati</taxon>
        <taxon>Pseudomonadota</taxon>
        <taxon>Gammaproteobacteria</taxon>
        <taxon>Cellvibrionales</taxon>
        <taxon>Cellvibrionaceae</taxon>
        <taxon>Simiduia</taxon>
    </lineage>
</organism>
<dbReference type="Gene3D" id="2.60.40.10">
    <property type="entry name" value="Immunoglobulins"/>
    <property type="match status" value="1"/>
</dbReference>
<dbReference type="RefSeq" id="WP_015046549.1">
    <property type="nucleotide sequence ID" value="NC_018868.3"/>
</dbReference>
<dbReference type="SUPFAM" id="SSF49373">
    <property type="entry name" value="Invasin/intimin cell-adhesion fragments"/>
    <property type="match status" value="1"/>
</dbReference>
<dbReference type="eggNOG" id="COG2831">
    <property type="taxonomic scope" value="Bacteria"/>
</dbReference>
<dbReference type="AlphaFoldDB" id="K4KH91"/>
<proteinExistence type="predicted"/>
<dbReference type="InterPro" id="IPR008964">
    <property type="entry name" value="Invasin/intimin_cell_adhesion"/>
</dbReference>
<keyword evidence="1" id="KW-0732">Signal</keyword>
<gene>
    <name evidence="2" type="ordered locus">M5M_05895</name>
</gene>
<sequence length="592" mass="60494">METSGLLKAIAVAASLALAACGGGGGSPKFNTGGDSGGTGSTGGTGGTGGTVTVQVLKLGNGTGSGFTSGALATTKSVLQSGSSATISLNVVDENNAAVSEAYSVSVNSNCVGTGLAKISKNGGDVSQVTTSNGLATFSYTPQGCVGTDTINATLVTETQSLSAEVTITVEQDQVLAVEFVSISKNQLSLRGIGGQETAEVVFKLVGAQSAPIIGEDVTFSLSTTEGGISLAPGTSTGVTDSEGKVTTVVQSGTTATTLKVYAVHDASQIQGSSSDIVISTGVAVDNRFSISYDTQPANAYNTDGIAVSINVIAADQFGNSPPDGTQVRFVSPEAGKVDDACSLIDGRCSVQWLSASPRPADMRVGLLAYMRGAESFTDVNGNAVYDGADTFTEDRAEPYVDANENGMYDLGEFYVDTNQDGDRDLGNNKWDGPCMQGVNAAAICDGESSIFIARQLRIVMSRNDACVVAITGFPAPKPAGGSIDLTVAADAAASGVITLDDCNGNPWPKGTTFKWEVNEADTNILALYGLKAGTISNANLDNGGHDFALQLAGNASPSYTSSKQGTLKLTVSFPNSTNLEFEWRIIYPVEP</sequence>
<feature type="signal peptide" evidence="1">
    <location>
        <begin position="1"/>
        <end position="19"/>
    </location>
</feature>
<dbReference type="EMBL" id="CP003746">
    <property type="protein sequence ID" value="AFU98376.1"/>
    <property type="molecule type" value="Genomic_DNA"/>
</dbReference>
<dbReference type="STRING" id="1117647.M5M_05895"/>
<keyword evidence="3" id="KW-1185">Reference proteome</keyword>